<accession>A0A4V5ZXG0</accession>
<evidence type="ECO:0000313" key="1">
    <source>
        <dbReference type="EMBL" id="TKR59695.1"/>
    </source>
</evidence>
<keyword evidence="2" id="KW-1185">Reference proteome</keyword>
<dbReference type="Proteomes" id="UP000298663">
    <property type="component" value="Unassembled WGS sequence"/>
</dbReference>
<dbReference type="PROSITE" id="PS51257">
    <property type="entry name" value="PROKAR_LIPOPROTEIN"/>
    <property type="match status" value="1"/>
</dbReference>
<proteinExistence type="predicted"/>
<reference evidence="1 2" key="2">
    <citation type="journal article" date="2019" name="G3 (Bethesda)">
        <title>Hybrid Assembly of the Genome of the Entomopathogenic Nematode Steinernema carpocapsae Identifies the X-Chromosome.</title>
        <authorList>
            <person name="Serra L."/>
            <person name="Macchietto M."/>
            <person name="Macias-Munoz A."/>
            <person name="McGill C.J."/>
            <person name="Rodriguez I.M."/>
            <person name="Rodriguez B."/>
            <person name="Murad R."/>
            <person name="Mortazavi A."/>
        </authorList>
    </citation>
    <scope>NUCLEOTIDE SEQUENCE [LARGE SCALE GENOMIC DNA]</scope>
    <source>
        <strain evidence="1 2">ALL</strain>
    </source>
</reference>
<comment type="caution">
    <text evidence="1">The sequence shown here is derived from an EMBL/GenBank/DDBJ whole genome shotgun (WGS) entry which is preliminary data.</text>
</comment>
<name>A0A4V5ZXG0_STECR</name>
<evidence type="ECO:0000313" key="2">
    <source>
        <dbReference type="Proteomes" id="UP000298663"/>
    </source>
</evidence>
<dbReference type="EMBL" id="AZBU02000012">
    <property type="protein sequence ID" value="TKR59695.1"/>
    <property type="molecule type" value="Genomic_DNA"/>
</dbReference>
<gene>
    <name evidence="1" type="ORF">L596_029331</name>
</gene>
<organism evidence="1 2">
    <name type="scientific">Steinernema carpocapsae</name>
    <name type="common">Entomopathogenic nematode</name>
    <dbReference type="NCBI Taxonomy" id="34508"/>
    <lineage>
        <taxon>Eukaryota</taxon>
        <taxon>Metazoa</taxon>
        <taxon>Ecdysozoa</taxon>
        <taxon>Nematoda</taxon>
        <taxon>Chromadorea</taxon>
        <taxon>Rhabditida</taxon>
        <taxon>Tylenchina</taxon>
        <taxon>Panagrolaimomorpha</taxon>
        <taxon>Strongyloidoidea</taxon>
        <taxon>Steinernematidae</taxon>
        <taxon>Steinernema</taxon>
    </lineage>
</organism>
<sequence length="147" mass="16915">MRRPSESSLESRKMLLQVVFSLCALFTVISCLSSKRKSLPPGPTTNPDHTIFRKSESIFQTTLGSVTPSDKLPRHQSVWKRTHKPVFKRFVSVFRRPVLARSTVARFVTLKLEEEELFKLGQFGNYNKNCLQRLMAHRNDAVDPEHS</sequence>
<dbReference type="AlphaFoldDB" id="A0A4V5ZXG0"/>
<reference evidence="1 2" key="1">
    <citation type="journal article" date="2015" name="Genome Biol.">
        <title>Comparative genomics of Steinernema reveals deeply conserved gene regulatory networks.</title>
        <authorList>
            <person name="Dillman A.R."/>
            <person name="Macchietto M."/>
            <person name="Porter C.F."/>
            <person name="Rogers A."/>
            <person name="Williams B."/>
            <person name="Antoshechkin I."/>
            <person name="Lee M.M."/>
            <person name="Goodwin Z."/>
            <person name="Lu X."/>
            <person name="Lewis E.E."/>
            <person name="Goodrich-Blair H."/>
            <person name="Stock S.P."/>
            <person name="Adams B.J."/>
            <person name="Sternberg P.W."/>
            <person name="Mortazavi A."/>
        </authorList>
    </citation>
    <scope>NUCLEOTIDE SEQUENCE [LARGE SCALE GENOMIC DNA]</scope>
    <source>
        <strain evidence="1 2">ALL</strain>
    </source>
</reference>
<protein>
    <submittedName>
        <fullName evidence="1">Uncharacterized protein</fullName>
    </submittedName>
</protein>